<dbReference type="InterPro" id="IPR045269">
    <property type="entry name" value="Atg1-like"/>
</dbReference>
<feature type="coiled-coil region" evidence="9">
    <location>
        <begin position="423"/>
        <end position="450"/>
    </location>
</feature>
<keyword evidence="2 8" id="KW-0723">Serine/threonine-protein kinase</keyword>
<dbReference type="GO" id="GO:0004674">
    <property type="term" value="F:protein serine/threonine kinase activity"/>
    <property type="evidence" value="ECO:0007669"/>
    <property type="project" value="UniProtKB-KW"/>
</dbReference>
<comment type="similarity">
    <text evidence="8">Belongs to the protein kinase superfamily.</text>
</comment>
<dbReference type="InterPro" id="IPR000719">
    <property type="entry name" value="Prot_kinase_dom"/>
</dbReference>
<sequence>MVKKVGNYELDSKIGEGNYGIVYLGKNSNTKEIVAGKAIPMKNPNAKLLKQMETEIKVLKSSECPYIIKLHDVLKTQNNIYLIMEFCGGGDLENYVKSHGKVEEQIACRWLSQLVESCIYLQEKGIMHRDIKLANILLTSKNDQNSDIRVADFGFARFLNENSFAATQLGTPLFMAPEIFNNEHYSYKADVWSLGVLTYEILTGGPVFVCRTLAQLKKLQQEQIVFPEHLSENAKSLIKDMLIYNHNTRPSFQQLRGHAFFKPIYNINEIPADSIAASPQVHMDDVEDNQYEVLGHESPEEIKEEVEDKNELDDEPVVKIEGQFGVLATKTMDLDCKVEHINDILNQFGQVKKIILKNPIIKFCNEKIMGMFQEAERIACDYSLTRSKDLFFSELYEKIQGMLIESNDKVERIKKKIDYVKFFLEVEEEVKRAQKDLDGVKKALNLLEIAVERPECPEVLKQQQHDMLVLYKDLIRRGYY</sequence>
<dbReference type="InterPro" id="IPR011009">
    <property type="entry name" value="Kinase-like_dom_sf"/>
</dbReference>
<dbReference type="PANTHER" id="PTHR24348">
    <property type="entry name" value="SERINE/THREONINE-PROTEIN KINASE UNC-51-RELATED"/>
    <property type="match status" value="1"/>
</dbReference>
<name>A0A1R2AU41_9CILI</name>
<protein>
    <recommendedName>
        <fullName evidence="10">Protein kinase domain-containing protein</fullName>
    </recommendedName>
</protein>
<comment type="subunit">
    <text evidence="1">Monomer.</text>
</comment>
<dbReference type="InterPro" id="IPR008271">
    <property type="entry name" value="Ser/Thr_kinase_AS"/>
</dbReference>
<evidence type="ECO:0000256" key="1">
    <source>
        <dbReference type="ARBA" id="ARBA00011245"/>
    </source>
</evidence>
<keyword evidence="5" id="KW-0418">Kinase</keyword>
<keyword evidence="3" id="KW-0808">Transferase</keyword>
<dbReference type="PROSITE" id="PS00108">
    <property type="entry name" value="PROTEIN_KINASE_ST"/>
    <property type="match status" value="1"/>
</dbReference>
<dbReference type="PRINTS" id="PR00109">
    <property type="entry name" value="TYRKINASE"/>
</dbReference>
<dbReference type="GO" id="GO:0016020">
    <property type="term" value="C:membrane"/>
    <property type="evidence" value="ECO:0007669"/>
    <property type="project" value="TreeGrafter"/>
</dbReference>
<keyword evidence="12" id="KW-1185">Reference proteome</keyword>
<dbReference type="GO" id="GO:0005829">
    <property type="term" value="C:cytosol"/>
    <property type="evidence" value="ECO:0007669"/>
    <property type="project" value="TreeGrafter"/>
</dbReference>
<evidence type="ECO:0000256" key="5">
    <source>
        <dbReference type="ARBA" id="ARBA00022777"/>
    </source>
</evidence>
<dbReference type="PROSITE" id="PS50011">
    <property type="entry name" value="PROTEIN_KINASE_DOM"/>
    <property type="match status" value="1"/>
</dbReference>
<dbReference type="Proteomes" id="UP000187209">
    <property type="component" value="Unassembled WGS sequence"/>
</dbReference>
<keyword evidence="4 7" id="KW-0547">Nucleotide-binding</keyword>
<proteinExistence type="inferred from homology"/>
<feature type="domain" description="Protein kinase" evidence="10">
    <location>
        <begin position="8"/>
        <end position="261"/>
    </location>
</feature>
<dbReference type="GO" id="GO:0000045">
    <property type="term" value="P:autophagosome assembly"/>
    <property type="evidence" value="ECO:0007669"/>
    <property type="project" value="TreeGrafter"/>
</dbReference>
<dbReference type="EMBL" id="MPUH01001407">
    <property type="protein sequence ID" value="OMJ67965.1"/>
    <property type="molecule type" value="Genomic_DNA"/>
</dbReference>
<dbReference type="Pfam" id="PF00069">
    <property type="entry name" value="Pkinase"/>
    <property type="match status" value="1"/>
</dbReference>
<evidence type="ECO:0000256" key="6">
    <source>
        <dbReference type="ARBA" id="ARBA00022840"/>
    </source>
</evidence>
<keyword evidence="9" id="KW-0175">Coiled coil</keyword>
<evidence type="ECO:0000256" key="8">
    <source>
        <dbReference type="RuleBase" id="RU000304"/>
    </source>
</evidence>
<dbReference type="Gene3D" id="1.10.510.10">
    <property type="entry name" value="Transferase(Phosphotransferase) domain 1"/>
    <property type="match status" value="1"/>
</dbReference>
<accession>A0A1R2AU41</accession>
<feature type="binding site" evidence="7">
    <location>
        <position position="42"/>
    </location>
    <ligand>
        <name>ATP</name>
        <dbReference type="ChEBI" id="CHEBI:30616"/>
    </ligand>
</feature>
<evidence type="ECO:0000313" key="11">
    <source>
        <dbReference type="EMBL" id="OMJ67965.1"/>
    </source>
</evidence>
<evidence type="ECO:0000256" key="9">
    <source>
        <dbReference type="SAM" id="Coils"/>
    </source>
</evidence>
<evidence type="ECO:0000259" key="10">
    <source>
        <dbReference type="PROSITE" id="PS50011"/>
    </source>
</evidence>
<dbReference type="FunFam" id="1.10.510.10:FF:000571">
    <property type="entry name" value="Maternal embryonic leucine zipper kinase"/>
    <property type="match status" value="1"/>
</dbReference>
<dbReference type="SUPFAM" id="SSF56112">
    <property type="entry name" value="Protein kinase-like (PK-like)"/>
    <property type="match status" value="1"/>
</dbReference>
<evidence type="ECO:0000256" key="3">
    <source>
        <dbReference type="ARBA" id="ARBA00022679"/>
    </source>
</evidence>
<dbReference type="SMART" id="SM00220">
    <property type="entry name" value="S_TKc"/>
    <property type="match status" value="1"/>
</dbReference>
<dbReference type="AlphaFoldDB" id="A0A1R2AU41"/>
<evidence type="ECO:0000313" key="12">
    <source>
        <dbReference type="Proteomes" id="UP000187209"/>
    </source>
</evidence>
<dbReference type="GO" id="GO:0000407">
    <property type="term" value="C:phagophore assembly site"/>
    <property type="evidence" value="ECO:0007669"/>
    <property type="project" value="TreeGrafter"/>
</dbReference>
<dbReference type="GO" id="GO:0010506">
    <property type="term" value="P:regulation of autophagy"/>
    <property type="evidence" value="ECO:0007669"/>
    <property type="project" value="InterPro"/>
</dbReference>
<dbReference type="PANTHER" id="PTHR24348:SF22">
    <property type="entry name" value="NON-SPECIFIC SERINE_THREONINE PROTEIN KINASE"/>
    <property type="match status" value="1"/>
</dbReference>
<evidence type="ECO:0000256" key="2">
    <source>
        <dbReference type="ARBA" id="ARBA00022527"/>
    </source>
</evidence>
<dbReference type="InterPro" id="IPR001245">
    <property type="entry name" value="Ser-Thr/Tyr_kinase_cat_dom"/>
</dbReference>
<evidence type="ECO:0000256" key="4">
    <source>
        <dbReference type="ARBA" id="ARBA00022741"/>
    </source>
</evidence>
<dbReference type="PROSITE" id="PS00107">
    <property type="entry name" value="PROTEIN_KINASE_ATP"/>
    <property type="match status" value="1"/>
</dbReference>
<dbReference type="GO" id="GO:0005524">
    <property type="term" value="F:ATP binding"/>
    <property type="evidence" value="ECO:0007669"/>
    <property type="project" value="UniProtKB-UniRule"/>
</dbReference>
<evidence type="ECO:0000256" key="7">
    <source>
        <dbReference type="PROSITE-ProRule" id="PRU10141"/>
    </source>
</evidence>
<keyword evidence="6 7" id="KW-0067">ATP-binding</keyword>
<dbReference type="OrthoDB" id="40902at2759"/>
<gene>
    <name evidence="11" type="ORF">SteCoe_34724</name>
</gene>
<dbReference type="InterPro" id="IPR017441">
    <property type="entry name" value="Protein_kinase_ATP_BS"/>
</dbReference>
<organism evidence="11 12">
    <name type="scientific">Stentor coeruleus</name>
    <dbReference type="NCBI Taxonomy" id="5963"/>
    <lineage>
        <taxon>Eukaryota</taxon>
        <taxon>Sar</taxon>
        <taxon>Alveolata</taxon>
        <taxon>Ciliophora</taxon>
        <taxon>Postciliodesmatophora</taxon>
        <taxon>Heterotrichea</taxon>
        <taxon>Heterotrichida</taxon>
        <taxon>Stentoridae</taxon>
        <taxon>Stentor</taxon>
    </lineage>
</organism>
<dbReference type="GO" id="GO:0005776">
    <property type="term" value="C:autophagosome"/>
    <property type="evidence" value="ECO:0007669"/>
    <property type="project" value="TreeGrafter"/>
</dbReference>
<reference evidence="11 12" key="1">
    <citation type="submission" date="2016-11" db="EMBL/GenBank/DDBJ databases">
        <title>The macronuclear genome of Stentor coeruleus: a giant cell with tiny introns.</title>
        <authorList>
            <person name="Slabodnick M."/>
            <person name="Ruby J.G."/>
            <person name="Reiff S.B."/>
            <person name="Swart E.C."/>
            <person name="Gosai S."/>
            <person name="Prabakaran S."/>
            <person name="Witkowska E."/>
            <person name="Larue G.E."/>
            <person name="Fisher S."/>
            <person name="Freeman R.M."/>
            <person name="Gunawardena J."/>
            <person name="Chu W."/>
            <person name="Stover N.A."/>
            <person name="Gregory B.D."/>
            <person name="Nowacki M."/>
            <person name="Derisi J."/>
            <person name="Roy S.W."/>
            <person name="Marshall W.F."/>
            <person name="Sood P."/>
        </authorList>
    </citation>
    <scope>NUCLEOTIDE SEQUENCE [LARGE SCALE GENOMIC DNA]</scope>
    <source>
        <strain evidence="11">WM001</strain>
    </source>
</reference>
<comment type="caution">
    <text evidence="11">The sequence shown here is derived from an EMBL/GenBank/DDBJ whole genome shotgun (WGS) entry which is preliminary data.</text>
</comment>